<keyword evidence="12" id="KW-1185">Reference proteome</keyword>
<evidence type="ECO:0000256" key="5">
    <source>
        <dbReference type="ARBA" id="ARBA00023157"/>
    </source>
</evidence>
<keyword evidence="3" id="KW-0677">Repeat</keyword>
<feature type="domain" description="MRH" evidence="10">
    <location>
        <begin position="105"/>
        <end position="252"/>
    </location>
</feature>
<evidence type="ECO:0000256" key="2">
    <source>
        <dbReference type="ARBA" id="ARBA00022729"/>
    </source>
</evidence>
<dbReference type="PROSITE" id="PS51914">
    <property type="entry name" value="MRH"/>
    <property type="match status" value="2"/>
</dbReference>
<dbReference type="GO" id="GO:0005788">
    <property type="term" value="C:endoplasmic reticulum lumen"/>
    <property type="evidence" value="ECO:0007669"/>
    <property type="project" value="UniProtKB-SubCell"/>
</dbReference>
<dbReference type="GO" id="GO:0030968">
    <property type="term" value="P:endoplasmic reticulum unfolded protein response"/>
    <property type="evidence" value="ECO:0007669"/>
    <property type="project" value="InterPro"/>
</dbReference>
<evidence type="ECO:0000256" key="1">
    <source>
        <dbReference type="ARBA" id="ARBA00004319"/>
    </source>
</evidence>
<dbReference type="InterPro" id="IPR045149">
    <property type="entry name" value="OS-9-like"/>
</dbReference>
<dbReference type="Proteomes" id="UP000502823">
    <property type="component" value="Unassembled WGS sequence"/>
</dbReference>
<sequence>MKIPCSSSYAVLSATVQYHMNLCFDPGVTAQQLVLPLQNGVQVLCCRFRRLQWDASAAEPLLFTTENNEKYRCLLPHFQEKEKDSVETYNGPNPMELLAPLFTQLSCSYKLESYWTYELCHGRYIRQYHEEREGKKVKLQEYYLGKWNKTQFAKLNEEPSWLDRKDKDLRGATKSSGTHEDDIPMKKIDGLNMPYLQVNMSDGTVCDLNGKPRLTKVLYVCYSHGKHDIFSLKETSICEYEVIVLSPLLCQHPKYKPQESGENIINCHPVEGSPKRPKSLIAMEAESLKLRHQKITDEKLQKVYAVFSIDRDGEGQDGEARVRVEIHPIEITGVDNDDMGPASPSDPVGTESIPVPDMSPVLSFLSGKNCLNGGTGWWKYQFCYGVSVDQYHVEKDGTKTVIHLGKFDKTKHLEWLEKNPHKRPKPLAVRRQITHFYSDGTLCDKTGRPRQTEVKLKCLEGSSSPGAVALYLLEPKTCEYILGVESPLICNILPQADDNGLVKIPDTEDVADDVTVSSEDDEDSGHEITGNFDNTIANGDD</sequence>
<dbReference type="InterPro" id="IPR044865">
    <property type="entry name" value="MRH_dom"/>
</dbReference>
<evidence type="ECO:0000256" key="6">
    <source>
        <dbReference type="ARBA" id="ARBA00037585"/>
    </source>
</evidence>
<evidence type="ECO:0000256" key="3">
    <source>
        <dbReference type="ARBA" id="ARBA00022737"/>
    </source>
</evidence>
<dbReference type="AlphaFoldDB" id="A0A6L2PG82"/>
<gene>
    <name evidence="11" type="ORF">Cfor_08107</name>
</gene>
<feature type="compositionally biased region" description="Polar residues" evidence="9">
    <location>
        <begin position="531"/>
        <end position="541"/>
    </location>
</feature>
<dbReference type="FunFam" id="2.70.130.10:FF:000001">
    <property type="entry name" value="Endoplasmic reticulum lectin 1"/>
    <property type="match status" value="1"/>
</dbReference>
<feature type="compositionally biased region" description="Acidic residues" evidence="9">
    <location>
        <begin position="512"/>
        <end position="524"/>
    </location>
</feature>
<evidence type="ECO:0000256" key="7">
    <source>
        <dbReference type="ARBA" id="ARBA00041108"/>
    </source>
</evidence>
<dbReference type="PANTHER" id="PTHR15414:SF0">
    <property type="entry name" value="ENDOPLASMIC RETICULUM LECTIN 1"/>
    <property type="match status" value="1"/>
</dbReference>
<evidence type="ECO:0000259" key="10">
    <source>
        <dbReference type="PROSITE" id="PS51914"/>
    </source>
</evidence>
<evidence type="ECO:0000256" key="8">
    <source>
        <dbReference type="ARBA" id="ARBA00041661"/>
    </source>
</evidence>
<keyword evidence="2" id="KW-0732">Signal</keyword>
<dbReference type="OrthoDB" id="239053at2759"/>
<comment type="caution">
    <text evidence="11">The sequence shown here is derived from an EMBL/GenBank/DDBJ whole genome shotgun (WGS) entry which is preliminary data.</text>
</comment>
<dbReference type="EMBL" id="BLKM01000227">
    <property type="protein sequence ID" value="GFG30480.1"/>
    <property type="molecule type" value="Genomic_DNA"/>
</dbReference>
<evidence type="ECO:0000256" key="4">
    <source>
        <dbReference type="ARBA" id="ARBA00022824"/>
    </source>
</evidence>
<organism evidence="11 12">
    <name type="scientific">Coptotermes formosanus</name>
    <name type="common">Formosan subterranean termite</name>
    <dbReference type="NCBI Taxonomy" id="36987"/>
    <lineage>
        <taxon>Eukaryota</taxon>
        <taxon>Metazoa</taxon>
        <taxon>Ecdysozoa</taxon>
        <taxon>Arthropoda</taxon>
        <taxon>Hexapoda</taxon>
        <taxon>Insecta</taxon>
        <taxon>Pterygota</taxon>
        <taxon>Neoptera</taxon>
        <taxon>Polyneoptera</taxon>
        <taxon>Dictyoptera</taxon>
        <taxon>Blattodea</taxon>
        <taxon>Blattoidea</taxon>
        <taxon>Termitoidae</taxon>
        <taxon>Rhinotermitidae</taxon>
        <taxon>Coptotermes</taxon>
    </lineage>
</organism>
<dbReference type="InterPro" id="IPR009011">
    <property type="entry name" value="Man6P_isomerase_rcpt-bd_dom_sf"/>
</dbReference>
<dbReference type="Pfam" id="PF07915">
    <property type="entry name" value="PRKCSH"/>
    <property type="match status" value="2"/>
</dbReference>
<evidence type="ECO:0000313" key="11">
    <source>
        <dbReference type="EMBL" id="GFG30480.1"/>
    </source>
</evidence>
<dbReference type="FunFam" id="2.70.130.10:FF:000003">
    <property type="entry name" value="Endoplasmic reticulum lectin 1"/>
    <property type="match status" value="1"/>
</dbReference>
<dbReference type="FunCoup" id="A0A6L2PG82">
    <property type="interactions" value="1643"/>
</dbReference>
<feature type="domain" description="MRH" evidence="10">
    <location>
        <begin position="368"/>
        <end position="492"/>
    </location>
</feature>
<dbReference type="InterPro" id="IPR012913">
    <property type="entry name" value="OS9-like_dom"/>
</dbReference>
<evidence type="ECO:0000313" key="12">
    <source>
        <dbReference type="Proteomes" id="UP000502823"/>
    </source>
</evidence>
<evidence type="ECO:0000256" key="9">
    <source>
        <dbReference type="SAM" id="MobiDB-lite"/>
    </source>
</evidence>
<name>A0A6L2PG82_COPFO</name>
<keyword evidence="5" id="KW-1015">Disulfide bond</keyword>
<proteinExistence type="predicted"/>
<comment type="subcellular location">
    <subcellularLocation>
        <location evidence="1">Endoplasmic reticulum lumen</location>
    </subcellularLocation>
</comment>
<dbReference type="Gene3D" id="2.70.130.10">
    <property type="entry name" value="Mannose-6-phosphate receptor binding domain"/>
    <property type="match status" value="2"/>
</dbReference>
<dbReference type="InParanoid" id="A0A6L2PG82"/>
<reference evidence="12" key="1">
    <citation type="submission" date="2020-01" db="EMBL/GenBank/DDBJ databases">
        <title>Draft genome sequence of the Termite Coptotermes fromosanus.</title>
        <authorList>
            <person name="Itakura S."/>
            <person name="Yosikawa Y."/>
            <person name="Umezawa K."/>
        </authorList>
    </citation>
    <scope>NUCLEOTIDE SEQUENCE [LARGE SCALE GENOMIC DNA]</scope>
</reference>
<comment type="function">
    <text evidence="6">Probable lectin that binds selectively to improperly folded lumenal proteins. May function in endoplasmic reticulum quality control and endoplasmic reticulum-associated degradation (ERAD) of both non-glycosylated proteins and glycoproteins.</text>
</comment>
<dbReference type="PANTHER" id="PTHR15414">
    <property type="entry name" value="OS-9-RELATED"/>
    <property type="match status" value="1"/>
</dbReference>
<dbReference type="SUPFAM" id="SSF50911">
    <property type="entry name" value="Mannose 6-phosphate receptor domain"/>
    <property type="match status" value="2"/>
</dbReference>
<accession>A0A6L2PG82</accession>
<dbReference type="GO" id="GO:0030970">
    <property type="term" value="P:retrograde protein transport, ER to cytosol"/>
    <property type="evidence" value="ECO:0007669"/>
    <property type="project" value="TreeGrafter"/>
</dbReference>
<protein>
    <recommendedName>
        <fullName evidence="7">Endoplasmic reticulum lectin 1</fullName>
    </recommendedName>
    <alternativeName>
        <fullName evidence="8">ER lectin</fullName>
    </alternativeName>
</protein>
<feature type="region of interest" description="Disordered" evidence="9">
    <location>
        <begin position="512"/>
        <end position="541"/>
    </location>
</feature>
<keyword evidence="4" id="KW-0256">Endoplasmic reticulum</keyword>